<proteinExistence type="predicted"/>
<name>A0A498I1Q8_MALDO</name>
<accession>A0A498I1Q8</accession>
<dbReference type="Proteomes" id="UP000290289">
    <property type="component" value="Chromosome 14"/>
</dbReference>
<reference evidence="1 2" key="1">
    <citation type="submission" date="2018-10" db="EMBL/GenBank/DDBJ databases">
        <title>A high-quality apple genome assembly.</title>
        <authorList>
            <person name="Hu J."/>
        </authorList>
    </citation>
    <scope>NUCLEOTIDE SEQUENCE [LARGE SCALE GENOMIC DNA]</scope>
    <source>
        <strain evidence="2">cv. HFTH1</strain>
        <tissue evidence="1">Young leaf</tissue>
    </source>
</reference>
<evidence type="ECO:0000313" key="1">
    <source>
        <dbReference type="EMBL" id="RXH76869.1"/>
    </source>
</evidence>
<sequence length="112" mass="12104">MCGGICGAKNNREATRGFWIEEDKNTLEAYQDSYAQAASNHPSTKSKMPKIGRSPSLLRGLAMLYIFNLIFSKNISSNTLAKLSKTLFSLNSNFDIGGSSAKAPPPKFIVGA</sequence>
<dbReference type="AlphaFoldDB" id="A0A498I1Q8"/>
<protein>
    <submittedName>
        <fullName evidence="1">Uncharacterized protein</fullName>
    </submittedName>
</protein>
<organism evidence="1 2">
    <name type="scientific">Malus domestica</name>
    <name type="common">Apple</name>
    <name type="synonym">Pyrus malus</name>
    <dbReference type="NCBI Taxonomy" id="3750"/>
    <lineage>
        <taxon>Eukaryota</taxon>
        <taxon>Viridiplantae</taxon>
        <taxon>Streptophyta</taxon>
        <taxon>Embryophyta</taxon>
        <taxon>Tracheophyta</taxon>
        <taxon>Spermatophyta</taxon>
        <taxon>Magnoliopsida</taxon>
        <taxon>eudicotyledons</taxon>
        <taxon>Gunneridae</taxon>
        <taxon>Pentapetalae</taxon>
        <taxon>rosids</taxon>
        <taxon>fabids</taxon>
        <taxon>Rosales</taxon>
        <taxon>Rosaceae</taxon>
        <taxon>Amygdaloideae</taxon>
        <taxon>Maleae</taxon>
        <taxon>Malus</taxon>
    </lineage>
</organism>
<comment type="caution">
    <text evidence="1">The sequence shown here is derived from an EMBL/GenBank/DDBJ whole genome shotgun (WGS) entry which is preliminary data.</text>
</comment>
<dbReference type="EMBL" id="RDQH01000340">
    <property type="protein sequence ID" value="RXH76869.1"/>
    <property type="molecule type" value="Genomic_DNA"/>
</dbReference>
<gene>
    <name evidence="1" type="ORF">DVH24_019757</name>
</gene>
<keyword evidence="2" id="KW-1185">Reference proteome</keyword>
<evidence type="ECO:0000313" key="2">
    <source>
        <dbReference type="Proteomes" id="UP000290289"/>
    </source>
</evidence>